<organism evidence="2 3">
    <name type="scientific">Haemonchus contortus</name>
    <name type="common">Barber pole worm</name>
    <dbReference type="NCBI Taxonomy" id="6289"/>
    <lineage>
        <taxon>Eukaryota</taxon>
        <taxon>Metazoa</taxon>
        <taxon>Ecdysozoa</taxon>
        <taxon>Nematoda</taxon>
        <taxon>Chromadorea</taxon>
        <taxon>Rhabditida</taxon>
        <taxon>Rhabditina</taxon>
        <taxon>Rhabditomorpha</taxon>
        <taxon>Strongyloidea</taxon>
        <taxon>Trichostrongylidae</taxon>
        <taxon>Haemonchus</taxon>
    </lineage>
</organism>
<evidence type="ECO:0000313" key="3">
    <source>
        <dbReference type="WBParaSite" id="HCON_00193180-00001"/>
    </source>
</evidence>
<feature type="signal peptide" evidence="1">
    <location>
        <begin position="1"/>
        <end position="20"/>
    </location>
</feature>
<reference evidence="3" key="1">
    <citation type="submission" date="2020-12" db="UniProtKB">
        <authorList>
            <consortium name="WormBaseParasite"/>
        </authorList>
    </citation>
    <scope>IDENTIFICATION</scope>
    <source>
        <strain evidence="3">MHco3</strain>
    </source>
</reference>
<dbReference type="AlphaFoldDB" id="A0A7I4Z513"/>
<evidence type="ECO:0000313" key="2">
    <source>
        <dbReference type="Proteomes" id="UP000025227"/>
    </source>
</evidence>
<evidence type="ECO:0000256" key="1">
    <source>
        <dbReference type="SAM" id="SignalP"/>
    </source>
</evidence>
<keyword evidence="1" id="KW-0732">Signal</keyword>
<protein>
    <submittedName>
        <fullName evidence="3">Neuropeptide-Like Protein</fullName>
    </submittedName>
</protein>
<dbReference type="WBParaSite" id="HCON_00193180-00001">
    <property type="protein sequence ID" value="HCON_00193180-00001"/>
    <property type="gene ID" value="HCON_00193180"/>
</dbReference>
<proteinExistence type="predicted"/>
<feature type="chain" id="PRO_5029625189" evidence="1">
    <location>
        <begin position="21"/>
        <end position="60"/>
    </location>
</feature>
<sequence length="60" mass="7443">MRWFAILFVLTLISARSAVAFPRYRRVYFDDIDMFMRRERSEEEAVSYRHEKPRPLRFGR</sequence>
<name>A0A7I4Z513_HAECO</name>
<keyword evidence="2" id="KW-1185">Reference proteome</keyword>
<accession>A0A7I4Z513</accession>
<dbReference type="Proteomes" id="UP000025227">
    <property type="component" value="Unplaced"/>
</dbReference>